<dbReference type="SUPFAM" id="SSF50891">
    <property type="entry name" value="Cyclophilin-like"/>
    <property type="match status" value="1"/>
</dbReference>
<dbReference type="PANTHER" id="PTHR45625:SF4">
    <property type="entry name" value="PEPTIDYLPROLYL ISOMERASE DOMAIN AND WD REPEAT-CONTAINING PROTEIN 1"/>
    <property type="match status" value="1"/>
</dbReference>
<evidence type="ECO:0000313" key="6">
    <source>
        <dbReference type="Proteomes" id="UP000076661"/>
    </source>
</evidence>
<dbReference type="CDD" id="cd00317">
    <property type="entry name" value="cyclophilin"/>
    <property type="match status" value="1"/>
</dbReference>
<sequence length="293" mass="33022">MKKTNVFLASTLLMLSGCMQQSDKSQIKVRAPSEIINSATQSNWRQVDKENILRITLETGHVYVELNEQLAPNHVANIKLLAREKFYDGLSVYRFVEGFVAQGGDHTDTKIPQHGKKRIDAELSYKTASRLMITALDGSDGYAFRTGFLDGFAVGQNPGATKTWMTHCTGAFAMARGNEINSGGTEFYITLSPQRYLDRNITVFGRVLEGMEHVLKLQRSPTPERDYNPILRVDVLQDIAAEDSVQFEVFDTNTPLFEELIAARTNRPEKWFKFTPNYADVCSIAVPTRRIVM</sequence>
<dbReference type="EMBL" id="AUXX01000022">
    <property type="protein sequence ID" value="KZN65355.1"/>
    <property type="molecule type" value="Genomic_DNA"/>
</dbReference>
<dbReference type="PATRIC" id="fig|1365257.3.peg.2999"/>
<comment type="caution">
    <text evidence="5">The sequence shown here is derived from an EMBL/GenBank/DDBJ whole genome shotgun (WGS) entry which is preliminary data.</text>
</comment>
<dbReference type="InterPro" id="IPR044666">
    <property type="entry name" value="Cyclophilin_A-like"/>
</dbReference>
<dbReference type="PANTHER" id="PTHR45625">
    <property type="entry name" value="PEPTIDYL-PROLYL CIS-TRANS ISOMERASE-RELATED"/>
    <property type="match status" value="1"/>
</dbReference>
<dbReference type="InterPro" id="IPR002130">
    <property type="entry name" value="Cyclophilin-type_PPIase_dom"/>
</dbReference>
<name>A0A162B2C3_9GAMM</name>
<dbReference type="InterPro" id="IPR029000">
    <property type="entry name" value="Cyclophilin-like_dom_sf"/>
</dbReference>
<gene>
    <name evidence="5" type="ORF">N478_21540</name>
</gene>
<evidence type="ECO:0000256" key="3">
    <source>
        <dbReference type="ARBA" id="ARBA00023235"/>
    </source>
</evidence>
<dbReference type="Pfam" id="PF00160">
    <property type="entry name" value="Pro_isomerase"/>
    <property type="match status" value="1"/>
</dbReference>
<dbReference type="GO" id="GO:0003755">
    <property type="term" value="F:peptidyl-prolyl cis-trans isomerase activity"/>
    <property type="evidence" value="ECO:0007669"/>
    <property type="project" value="UniProtKB-KW"/>
</dbReference>
<dbReference type="Gene3D" id="2.40.100.10">
    <property type="entry name" value="Cyclophilin-like"/>
    <property type="match status" value="1"/>
</dbReference>
<dbReference type="Proteomes" id="UP000076661">
    <property type="component" value="Unassembled WGS sequence"/>
</dbReference>
<accession>A0A162B2C3</accession>
<keyword evidence="2" id="KW-0697">Rotamase</keyword>
<feature type="domain" description="PPIase cyclophilin-type" evidence="4">
    <location>
        <begin position="60"/>
        <end position="235"/>
    </location>
</feature>
<dbReference type="PROSITE" id="PS50072">
    <property type="entry name" value="CSA_PPIASE_2"/>
    <property type="match status" value="1"/>
</dbReference>
<dbReference type="EC" id="5.2.1.8" evidence="1"/>
<dbReference type="PROSITE" id="PS51257">
    <property type="entry name" value="PROKAR_LIPOPROTEIN"/>
    <property type="match status" value="1"/>
</dbReference>
<reference evidence="5 6" key="1">
    <citation type="submission" date="2013-07" db="EMBL/GenBank/DDBJ databases">
        <title>Comparative Genomic and Metabolomic Analysis of Twelve Strains of Pseudoalteromonas luteoviolacea.</title>
        <authorList>
            <person name="Vynne N.G."/>
            <person name="Mansson M."/>
            <person name="Gram L."/>
        </authorList>
    </citation>
    <scope>NUCLEOTIDE SEQUENCE [LARGE SCALE GENOMIC DNA]</scope>
    <source>
        <strain evidence="5 6">S4060-1</strain>
    </source>
</reference>
<proteinExistence type="predicted"/>
<keyword evidence="3" id="KW-0413">Isomerase</keyword>
<dbReference type="RefSeq" id="WP_063381589.1">
    <property type="nucleotide sequence ID" value="NZ_AUXX01000022.1"/>
</dbReference>
<evidence type="ECO:0000256" key="1">
    <source>
        <dbReference type="ARBA" id="ARBA00013194"/>
    </source>
</evidence>
<protein>
    <recommendedName>
        <fullName evidence="1">peptidylprolyl isomerase</fullName>
        <ecNumber evidence="1">5.2.1.8</ecNumber>
    </recommendedName>
</protein>
<evidence type="ECO:0000259" key="4">
    <source>
        <dbReference type="PROSITE" id="PS50072"/>
    </source>
</evidence>
<dbReference type="AlphaFoldDB" id="A0A162B2C3"/>
<evidence type="ECO:0000256" key="2">
    <source>
        <dbReference type="ARBA" id="ARBA00023110"/>
    </source>
</evidence>
<evidence type="ECO:0000313" key="5">
    <source>
        <dbReference type="EMBL" id="KZN65355.1"/>
    </source>
</evidence>
<organism evidence="5 6">
    <name type="scientific">Pseudoalteromonas luteoviolacea S4060-1</name>
    <dbReference type="NCBI Taxonomy" id="1365257"/>
    <lineage>
        <taxon>Bacteria</taxon>
        <taxon>Pseudomonadati</taxon>
        <taxon>Pseudomonadota</taxon>
        <taxon>Gammaproteobacteria</taxon>
        <taxon>Alteromonadales</taxon>
        <taxon>Pseudoalteromonadaceae</taxon>
        <taxon>Pseudoalteromonas</taxon>
    </lineage>
</organism>